<protein>
    <submittedName>
        <fullName evidence="3">BTB domain-containing protein</fullName>
    </submittedName>
</protein>
<dbReference type="eggNOG" id="ENOG502RFNH">
    <property type="taxonomic scope" value="Eukaryota"/>
</dbReference>
<sequence>MNAKEIIYKSQPISISSQARNSTLTISKGLTCNFKSRKDSGVKFSWEFNWEELKKTGIDGLSGEMTVYSPQGYFEPLPVAIDLKDTVQLVYAILPPNYDYYGDWINFDISLIPYYLPIKDVSYEEMFSPSEKNDTILLVEGKKMHVNRAFLSYHSDFFRGLFSSTSFDTNKTVDKLLEMADRFGAPSVIGIVEYHLINNSRIKNERMMWMADNYGMPELLEKTIREMSSIEKAKALKASPEYKKLSFEAKAKVLDRLMELI</sequence>
<dbReference type="Pfam" id="PF00651">
    <property type="entry name" value="BTB"/>
    <property type="match status" value="1"/>
</dbReference>
<dbReference type="InterPro" id="IPR011333">
    <property type="entry name" value="SKP1/BTB/POZ_sf"/>
</dbReference>
<evidence type="ECO:0000259" key="1">
    <source>
        <dbReference type="PROSITE" id="PS50097"/>
    </source>
</evidence>
<dbReference type="PROSITE" id="PS50097">
    <property type="entry name" value="BTB"/>
    <property type="match status" value="1"/>
</dbReference>
<dbReference type="PANTHER" id="PTHR22744:SF16">
    <property type="entry name" value="BTB DOMAIN-CONTAINING PROTEIN"/>
    <property type="match status" value="1"/>
</dbReference>
<dbReference type="Proteomes" id="UP000095282">
    <property type="component" value="Unplaced"/>
</dbReference>
<dbReference type="SUPFAM" id="SSF54695">
    <property type="entry name" value="POZ domain"/>
    <property type="match status" value="1"/>
</dbReference>
<name>A0A1I7U1H8_9PELO</name>
<dbReference type="WBParaSite" id="Csp11.Scaffold629.g13906.t1">
    <property type="protein sequence ID" value="Csp11.Scaffold629.g13906.t1"/>
    <property type="gene ID" value="Csp11.Scaffold629.g13906"/>
</dbReference>
<organism evidence="2 3">
    <name type="scientific">Caenorhabditis tropicalis</name>
    <dbReference type="NCBI Taxonomy" id="1561998"/>
    <lineage>
        <taxon>Eukaryota</taxon>
        <taxon>Metazoa</taxon>
        <taxon>Ecdysozoa</taxon>
        <taxon>Nematoda</taxon>
        <taxon>Chromadorea</taxon>
        <taxon>Rhabditida</taxon>
        <taxon>Rhabditina</taxon>
        <taxon>Rhabditomorpha</taxon>
        <taxon>Rhabditoidea</taxon>
        <taxon>Rhabditidae</taxon>
        <taxon>Peloderinae</taxon>
        <taxon>Caenorhabditis</taxon>
    </lineage>
</organism>
<proteinExistence type="predicted"/>
<dbReference type="STRING" id="1561998.A0A1I7U1H8"/>
<dbReference type="Gene3D" id="3.30.710.10">
    <property type="entry name" value="Potassium Channel Kv1.1, Chain A"/>
    <property type="match status" value="1"/>
</dbReference>
<feature type="domain" description="BTB" evidence="1">
    <location>
        <begin position="133"/>
        <end position="204"/>
    </location>
</feature>
<accession>A0A1I7U1H8</accession>
<reference evidence="3" key="1">
    <citation type="submission" date="2016-11" db="UniProtKB">
        <authorList>
            <consortium name="WormBaseParasite"/>
        </authorList>
    </citation>
    <scope>IDENTIFICATION</scope>
</reference>
<evidence type="ECO:0000313" key="3">
    <source>
        <dbReference type="WBParaSite" id="Csp11.Scaffold629.g13906.t1"/>
    </source>
</evidence>
<dbReference type="InterPro" id="IPR000210">
    <property type="entry name" value="BTB/POZ_dom"/>
</dbReference>
<dbReference type="PANTHER" id="PTHR22744">
    <property type="entry name" value="HELIX LOOP HELIX PROTEIN 21-RELATED"/>
    <property type="match status" value="1"/>
</dbReference>
<evidence type="ECO:0000313" key="2">
    <source>
        <dbReference type="Proteomes" id="UP000095282"/>
    </source>
</evidence>
<dbReference type="SMART" id="SM00225">
    <property type="entry name" value="BTB"/>
    <property type="match status" value="1"/>
</dbReference>
<keyword evidence="2" id="KW-1185">Reference proteome</keyword>
<dbReference type="AlphaFoldDB" id="A0A1I7U1H8"/>